<dbReference type="FunFam" id="3.40.50.720:FF:000084">
    <property type="entry name" value="Short-chain dehydrogenase reductase"/>
    <property type="match status" value="1"/>
</dbReference>
<reference evidence="4 5" key="1">
    <citation type="submission" date="2019-10" db="EMBL/GenBank/DDBJ databases">
        <title>Isolation, Identification of Microvirga thermotolerans HR1, a novel thermophilic bacterium and Comparative Genomics of the genus Microvirga.</title>
        <authorList>
            <person name="Li J."/>
            <person name="Zhang W."/>
            <person name="Lin M."/>
            <person name="Wang J."/>
        </authorList>
    </citation>
    <scope>NUCLEOTIDE SEQUENCE [LARGE SCALE GENOMIC DNA]</scope>
    <source>
        <strain evidence="4 5">HR1</strain>
    </source>
</reference>
<dbReference type="PROSITE" id="PS00061">
    <property type="entry name" value="ADH_SHORT"/>
    <property type="match status" value="1"/>
</dbReference>
<evidence type="ECO:0000256" key="1">
    <source>
        <dbReference type="ARBA" id="ARBA00006484"/>
    </source>
</evidence>
<name>A0A5P9JYL5_9HYPH</name>
<comment type="similarity">
    <text evidence="1 2">Belongs to the short-chain dehydrogenases/reductases (SDR) family.</text>
</comment>
<dbReference type="InterPro" id="IPR002347">
    <property type="entry name" value="SDR_fam"/>
</dbReference>
<dbReference type="EMBL" id="CP045423">
    <property type="protein sequence ID" value="QFU16500.1"/>
    <property type="molecule type" value="Genomic_DNA"/>
</dbReference>
<evidence type="ECO:0000313" key="4">
    <source>
        <dbReference type="EMBL" id="QFU16500.1"/>
    </source>
</evidence>
<dbReference type="GO" id="GO:0032787">
    <property type="term" value="P:monocarboxylic acid metabolic process"/>
    <property type="evidence" value="ECO:0007669"/>
    <property type="project" value="UniProtKB-ARBA"/>
</dbReference>
<keyword evidence="5" id="KW-1185">Reference proteome</keyword>
<dbReference type="PRINTS" id="PR00080">
    <property type="entry name" value="SDRFAMILY"/>
</dbReference>
<dbReference type="CDD" id="cd05233">
    <property type="entry name" value="SDR_c"/>
    <property type="match status" value="1"/>
</dbReference>
<dbReference type="SMART" id="SM00822">
    <property type="entry name" value="PKS_KR"/>
    <property type="match status" value="1"/>
</dbReference>
<sequence length="255" mass="26086">MSGNDLQGRHALVTGGGRGIGRAIAEALTQAGATVTVTGRDRAALESAVRQGAARGFAVADVTDREAVVAAVREAAAGRGPVDLLIANAGAAESLPFLKSGPDVFRRMLDVNLLGVANAAQAVLGSMIEQGFGRIVAVASTAGLKGYPYVTAYCAAKHAVVGLVRSLALETARTGVTVNAVCPGFTDTDLVAESLDRIVEKTGRSREEALGEFVKHNPQGRLVDPKEVADAVLWLCGDNARSVTGQAIAVAGGEI</sequence>
<proteinExistence type="inferred from homology"/>
<dbReference type="RefSeq" id="WP_152586143.1">
    <property type="nucleotide sequence ID" value="NZ_CP045423.1"/>
</dbReference>
<dbReference type="InterPro" id="IPR050259">
    <property type="entry name" value="SDR"/>
</dbReference>
<evidence type="ECO:0000259" key="3">
    <source>
        <dbReference type="SMART" id="SM00822"/>
    </source>
</evidence>
<organism evidence="4 5">
    <name type="scientific">Microvirga thermotolerans</name>
    <dbReference type="NCBI Taxonomy" id="2651334"/>
    <lineage>
        <taxon>Bacteria</taxon>
        <taxon>Pseudomonadati</taxon>
        <taxon>Pseudomonadota</taxon>
        <taxon>Alphaproteobacteria</taxon>
        <taxon>Hyphomicrobiales</taxon>
        <taxon>Methylobacteriaceae</taxon>
        <taxon>Microvirga</taxon>
    </lineage>
</organism>
<dbReference type="Pfam" id="PF00106">
    <property type="entry name" value="adh_short"/>
    <property type="match status" value="1"/>
</dbReference>
<evidence type="ECO:0000256" key="2">
    <source>
        <dbReference type="RuleBase" id="RU000363"/>
    </source>
</evidence>
<feature type="domain" description="Ketoreductase" evidence="3">
    <location>
        <begin position="9"/>
        <end position="184"/>
    </location>
</feature>
<dbReference type="SUPFAM" id="SSF51735">
    <property type="entry name" value="NAD(P)-binding Rossmann-fold domains"/>
    <property type="match status" value="1"/>
</dbReference>
<dbReference type="InterPro" id="IPR057326">
    <property type="entry name" value="KR_dom"/>
</dbReference>
<dbReference type="PRINTS" id="PR00081">
    <property type="entry name" value="GDHRDH"/>
</dbReference>
<dbReference type="KEGG" id="mico:GDR74_09805"/>
<dbReference type="AlphaFoldDB" id="A0A5P9JYL5"/>
<protein>
    <submittedName>
        <fullName evidence="4">SDR family NAD(P)-dependent oxidoreductase</fullName>
    </submittedName>
</protein>
<accession>A0A5P9JYL5</accession>
<dbReference type="PANTHER" id="PTHR42879">
    <property type="entry name" value="3-OXOACYL-(ACYL-CARRIER-PROTEIN) REDUCTASE"/>
    <property type="match status" value="1"/>
</dbReference>
<dbReference type="PANTHER" id="PTHR42879:SF2">
    <property type="entry name" value="3-OXOACYL-[ACYL-CARRIER-PROTEIN] REDUCTASE FABG"/>
    <property type="match status" value="1"/>
</dbReference>
<dbReference type="InterPro" id="IPR020904">
    <property type="entry name" value="Sc_DH/Rdtase_CS"/>
</dbReference>
<gene>
    <name evidence="4" type="ORF">GDR74_09805</name>
</gene>
<dbReference type="InterPro" id="IPR036291">
    <property type="entry name" value="NAD(P)-bd_dom_sf"/>
</dbReference>
<dbReference type="Proteomes" id="UP000325614">
    <property type="component" value="Chromosome"/>
</dbReference>
<dbReference type="Gene3D" id="3.40.50.720">
    <property type="entry name" value="NAD(P)-binding Rossmann-like Domain"/>
    <property type="match status" value="1"/>
</dbReference>
<evidence type="ECO:0000313" key="5">
    <source>
        <dbReference type="Proteomes" id="UP000325614"/>
    </source>
</evidence>